<gene>
    <name evidence="4" type="ORF">EDM58_24190</name>
</gene>
<evidence type="ECO:0000313" key="5">
    <source>
        <dbReference type="Proteomes" id="UP000281915"/>
    </source>
</evidence>
<dbReference type="InterPro" id="IPR000182">
    <property type="entry name" value="GNAT_dom"/>
</dbReference>
<dbReference type="SUPFAM" id="SSF55729">
    <property type="entry name" value="Acyl-CoA N-acyltransferases (Nat)"/>
    <property type="match status" value="1"/>
</dbReference>
<organism evidence="4 5">
    <name type="scientific">Brevibacillus panacihumi</name>
    <dbReference type="NCBI Taxonomy" id="497735"/>
    <lineage>
        <taxon>Bacteria</taxon>
        <taxon>Bacillati</taxon>
        <taxon>Bacillota</taxon>
        <taxon>Bacilli</taxon>
        <taxon>Bacillales</taxon>
        <taxon>Paenibacillaceae</taxon>
        <taxon>Brevibacillus</taxon>
    </lineage>
</organism>
<protein>
    <submittedName>
        <fullName evidence="4">GNAT family N-acetyltransferase</fullName>
    </submittedName>
</protein>
<dbReference type="Gene3D" id="3.40.630.30">
    <property type="match status" value="1"/>
</dbReference>
<comment type="caution">
    <text evidence="4">The sequence shown here is derived from an EMBL/GenBank/DDBJ whole genome shotgun (WGS) entry which is preliminary data.</text>
</comment>
<dbReference type="GO" id="GO:0016747">
    <property type="term" value="F:acyltransferase activity, transferring groups other than amino-acyl groups"/>
    <property type="evidence" value="ECO:0007669"/>
    <property type="project" value="InterPro"/>
</dbReference>
<evidence type="ECO:0000256" key="2">
    <source>
        <dbReference type="ARBA" id="ARBA00023315"/>
    </source>
</evidence>
<evidence type="ECO:0000313" key="4">
    <source>
        <dbReference type="EMBL" id="RNB69626.1"/>
    </source>
</evidence>
<keyword evidence="2" id="KW-0012">Acyltransferase</keyword>
<dbReference type="EMBL" id="RHHT01000074">
    <property type="protein sequence ID" value="RNB69626.1"/>
    <property type="molecule type" value="Genomic_DNA"/>
</dbReference>
<name>A0A3M8C1M2_9BACL</name>
<dbReference type="InterPro" id="IPR016181">
    <property type="entry name" value="Acyl_CoA_acyltransferase"/>
</dbReference>
<dbReference type="InterPro" id="IPR050832">
    <property type="entry name" value="Bact_Acetyltransf"/>
</dbReference>
<reference evidence="4 5" key="1">
    <citation type="submission" date="2018-10" db="EMBL/GenBank/DDBJ databases">
        <title>Phylogenomics of Brevibacillus.</title>
        <authorList>
            <person name="Dunlap C."/>
        </authorList>
    </citation>
    <scope>NUCLEOTIDE SEQUENCE [LARGE SCALE GENOMIC DNA]</scope>
    <source>
        <strain evidence="4 5">JCM 15085</strain>
    </source>
</reference>
<dbReference type="Pfam" id="PF00583">
    <property type="entry name" value="Acetyltransf_1"/>
    <property type="match status" value="1"/>
</dbReference>
<dbReference type="PANTHER" id="PTHR43877">
    <property type="entry name" value="AMINOALKYLPHOSPHONATE N-ACETYLTRANSFERASE-RELATED-RELATED"/>
    <property type="match status" value="1"/>
</dbReference>
<evidence type="ECO:0000256" key="1">
    <source>
        <dbReference type="ARBA" id="ARBA00022679"/>
    </source>
</evidence>
<evidence type="ECO:0000259" key="3">
    <source>
        <dbReference type="PROSITE" id="PS51186"/>
    </source>
</evidence>
<dbReference type="Proteomes" id="UP000281915">
    <property type="component" value="Unassembled WGS sequence"/>
</dbReference>
<dbReference type="PROSITE" id="PS51186">
    <property type="entry name" value="GNAT"/>
    <property type="match status" value="1"/>
</dbReference>
<accession>A0A3M8C1M2</accession>
<dbReference type="AlphaFoldDB" id="A0A3M8C1M2"/>
<sequence>MTNFRESITIREADEAEQEAVRSVMLEAYGQYADLFPAEVWKKYQDEIGNSVSGKGAIARLVAEIDGTIIGSVQLYPSAEAAYGRTDMGINSPVIRFLCVSPLARGRGVAAALIEEVVKRCLAIGAADLYLHTVDMMASAIRLYERMGFERAYEKEFHNGLHLVKCYRLSLPQAKRVEAAELIVLIRPEVGI</sequence>
<dbReference type="CDD" id="cd04301">
    <property type="entry name" value="NAT_SF"/>
    <property type="match status" value="1"/>
</dbReference>
<proteinExistence type="predicted"/>
<keyword evidence="1 4" id="KW-0808">Transferase</keyword>
<dbReference type="RefSeq" id="WP_122915607.1">
    <property type="nucleotide sequence ID" value="NZ_RHHT01000074.1"/>
</dbReference>
<feature type="domain" description="N-acetyltransferase" evidence="3">
    <location>
        <begin position="8"/>
        <end position="170"/>
    </location>
</feature>